<keyword evidence="3" id="KW-1133">Transmembrane helix</keyword>
<evidence type="ECO:0000259" key="6">
    <source>
        <dbReference type="Pfam" id="PF01094"/>
    </source>
</evidence>
<organism evidence="7 8">
    <name type="scientific">Protopolystoma xenopodis</name>
    <dbReference type="NCBI Taxonomy" id="117903"/>
    <lineage>
        <taxon>Eukaryota</taxon>
        <taxon>Metazoa</taxon>
        <taxon>Spiralia</taxon>
        <taxon>Lophotrochozoa</taxon>
        <taxon>Platyhelminthes</taxon>
        <taxon>Monogenea</taxon>
        <taxon>Polyopisthocotylea</taxon>
        <taxon>Polystomatidea</taxon>
        <taxon>Polystomatidae</taxon>
        <taxon>Protopolystoma</taxon>
    </lineage>
</organism>
<proteinExistence type="predicted"/>
<dbReference type="Gene3D" id="3.40.50.2300">
    <property type="match status" value="1"/>
</dbReference>
<evidence type="ECO:0000313" key="7">
    <source>
        <dbReference type="EMBL" id="VEL39942.1"/>
    </source>
</evidence>
<dbReference type="InterPro" id="IPR001828">
    <property type="entry name" value="ANF_lig-bd_rcpt"/>
</dbReference>
<evidence type="ECO:0000256" key="2">
    <source>
        <dbReference type="ARBA" id="ARBA00022692"/>
    </source>
</evidence>
<dbReference type="GO" id="GO:0016020">
    <property type="term" value="C:membrane"/>
    <property type="evidence" value="ECO:0007669"/>
    <property type="project" value="UniProtKB-SubCell"/>
</dbReference>
<dbReference type="InterPro" id="IPR028082">
    <property type="entry name" value="Peripla_BP_I"/>
</dbReference>
<keyword evidence="2" id="KW-0812">Transmembrane</keyword>
<dbReference type="Pfam" id="PF01094">
    <property type="entry name" value="ANF_receptor"/>
    <property type="match status" value="1"/>
</dbReference>
<evidence type="ECO:0000313" key="8">
    <source>
        <dbReference type="Proteomes" id="UP000784294"/>
    </source>
</evidence>
<evidence type="ECO:0000256" key="3">
    <source>
        <dbReference type="ARBA" id="ARBA00022989"/>
    </source>
</evidence>
<feature type="chain" id="PRO_5019022711" description="Receptor ligand binding region domain-containing protein" evidence="5">
    <location>
        <begin position="18"/>
        <end position="129"/>
    </location>
</feature>
<sequence>MSLVSSNHLFLSPLCIATPFPTYPIFECQYWAVCSLFEKGVVAILGPRNPAISRSIRSLSNHFGLPYLEIHWALSAPEGSYAINVHPHHYAFGIGLFEYISQGEKWKKMTIIYSRRDSKSSYHSPIATI</sequence>
<keyword evidence="8" id="KW-1185">Reference proteome</keyword>
<accession>A0A448XM23</accession>
<name>A0A448XM23_9PLAT</name>
<keyword evidence="4" id="KW-0472">Membrane</keyword>
<dbReference type="AlphaFoldDB" id="A0A448XM23"/>
<evidence type="ECO:0000256" key="4">
    <source>
        <dbReference type="ARBA" id="ARBA00023136"/>
    </source>
</evidence>
<evidence type="ECO:0000256" key="5">
    <source>
        <dbReference type="SAM" id="SignalP"/>
    </source>
</evidence>
<reference evidence="7" key="1">
    <citation type="submission" date="2018-11" db="EMBL/GenBank/DDBJ databases">
        <authorList>
            <consortium name="Pathogen Informatics"/>
        </authorList>
    </citation>
    <scope>NUCLEOTIDE SEQUENCE</scope>
</reference>
<evidence type="ECO:0000256" key="1">
    <source>
        <dbReference type="ARBA" id="ARBA00004370"/>
    </source>
</evidence>
<dbReference type="OrthoDB" id="5984008at2759"/>
<dbReference type="SUPFAM" id="SSF53822">
    <property type="entry name" value="Periplasmic binding protein-like I"/>
    <property type="match status" value="1"/>
</dbReference>
<gene>
    <name evidence="7" type="ORF">PXEA_LOCUS33382</name>
</gene>
<dbReference type="Proteomes" id="UP000784294">
    <property type="component" value="Unassembled WGS sequence"/>
</dbReference>
<comment type="caution">
    <text evidence="7">The sequence shown here is derived from an EMBL/GenBank/DDBJ whole genome shotgun (WGS) entry which is preliminary data.</text>
</comment>
<feature type="domain" description="Receptor ligand binding region" evidence="6">
    <location>
        <begin position="32"/>
        <end position="117"/>
    </location>
</feature>
<feature type="signal peptide" evidence="5">
    <location>
        <begin position="1"/>
        <end position="17"/>
    </location>
</feature>
<dbReference type="EMBL" id="CAAALY010263080">
    <property type="protein sequence ID" value="VEL39942.1"/>
    <property type="molecule type" value="Genomic_DNA"/>
</dbReference>
<keyword evidence="5" id="KW-0732">Signal</keyword>
<comment type="subcellular location">
    <subcellularLocation>
        <location evidence="1">Membrane</location>
    </subcellularLocation>
</comment>
<protein>
    <recommendedName>
        <fullName evidence="6">Receptor ligand binding region domain-containing protein</fullName>
    </recommendedName>
</protein>